<gene>
    <name evidence="4" type="ORF">CK203_087036</name>
</gene>
<feature type="region of interest" description="Disordered" evidence="2">
    <location>
        <begin position="528"/>
        <end position="593"/>
    </location>
</feature>
<feature type="region of interest" description="Disordered" evidence="2">
    <location>
        <begin position="768"/>
        <end position="788"/>
    </location>
</feature>
<evidence type="ECO:0000256" key="1">
    <source>
        <dbReference type="SAM" id="Coils"/>
    </source>
</evidence>
<keyword evidence="3" id="KW-0472">Membrane</keyword>
<dbReference type="Proteomes" id="UP000288805">
    <property type="component" value="Unassembled WGS sequence"/>
</dbReference>
<feature type="coiled-coil region" evidence="1">
    <location>
        <begin position="639"/>
        <end position="748"/>
    </location>
</feature>
<dbReference type="EMBL" id="QGNW01002178">
    <property type="protein sequence ID" value="RVW24152.1"/>
    <property type="molecule type" value="Genomic_DNA"/>
</dbReference>
<keyword evidence="3" id="KW-0812">Transmembrane</keyword>
<evidence type="ECO:0000256" key="2">
    <source>
        <dbReference type="SAM" id="MobiDB-lite"/>
    </source>
</evidence>
<accession>A0A438CLR0</accession>
<feature type="compositionally biased region" description="Low complexity" evidence="2">
    <location>
        <begin position="145"/>
        <end position="162"/>
    </location>
</feature>
<feature type="region of interest" description="Disordered" evidence="2">
    <location>
        <begin position="145"/>
        <end position="164"/>
    </location>
</feature>
<feature type="transmembrane region" description="Helical" evidence="3">
    <location>
        <begin position="69"/>
        <end position="91"/>
    </location>
</feature>
<name>A0A438CLR0_VITVI</name>
<evidence type="ECO:0000256" key="3">
    <source>
        <dbReference type="SAM" id="Phobius"/>
    </source>
</evidence>
<keyword evidence="1" id="KW-0175">Coiled coil</keyword>
<reference evidence="4 5" key="1">
    <citation type="journal article" date="2018" name="PLoS Genet.">
        <title>Population sequencing reveals clonal diversity and ancestral inbreeding in the grapevine cultivar Chardonnay.</title>
        <authorList>
            <person name="Roach M.J."/>
            <person name="Johnson D.L."/>
            <person name="Bohlmann J."/>
            <person name="van Vuuren H.J."/>
            <person name="Jones S.J."/>
            <person name="Pretorius I.S."/>
            <person name="Schmidt S.A."/>
            <person name="Borneman A.R."/>
        </authorList>
    </citation>
    <scope>NUCLEOTIDE SEQUENCE [LARGE SCALE GENOMIC DNA]</scope>
    <source>
        <strain evidence="5">cv. Chardonnay</strain>
        <tissue evidence="4">Leaf</tissue>
    </source>
</reference>
<feature type="compositionally biased region" description="Basic and acidic residues" evidence="2">
    <location>
        <begin position="407"/>
        <end position="420"/>
    </location>
</feature>
<organism evidence="4 5">
    <name type="scientific">Vitis vinifera</name>
    <name type="common">Grape</name>
    <dbReference type="NCBI Taxonomy" id="29760"/>
    <lineage>
        <taxon>Eukaryota</taxon>
        <taxon>Viridiplantae</taxon>
        <taxon>Streptophyta</taxon>
        <taxon>Embryophyta</taxon>
        <taxon>Tracheophyta</taxon>
        <taxon>Spermatophyta</taxon>
        <taxon>Magnoliopsida</taxon>
        <taxon>eudicotyledons</taxon>
        <taxon>Gunneridae</taxon>
        <taxon>Pentapetalae</taxon>
        <taxon>rosids</taxon>
        <taxon>Vitales</taxon>
        <taxon>Vitaceae</taxon>
        <taxon>Viteae</taxon>
        <taxon>Vitis</taxon>
    </lineage>
</organism>
<comment type="caution">
    <text evidence="4">The sequence shown here is derived from an EMBL/GenBank/DDBJ whole genome shotgun (WGS) entry which is preliminary data.</text>
</comment>
<sequence length="788" mass="87342">MAAKSFRSKRVISKFFLQLGVIGLQWLFLFASPPCIPDLLMAKDFKDLVLHVFELSIALPWIPNNSPQYPIALLLLACWASFLRLGSVLAFRAFSGDFVVFWVRLGFLLPSCTSYGLPILLWGRVKVWDGDAGFVSALVSRMSTNKESTSSSSSGQSGKVASGDVHTEKSVDKLNVREFRELFCIPNGVSVQLVDREAVSTEKSANNSIYFTKEQFNAGLRFPLPSLFKEFLHFTQIPPAYIHPNMVRVLMGCNVLSVLFDLDLSLLEVIFIYSIKKGKNDIHSFVACLSSLQLVTSLPDSTKGAARGHVLVKGLWVGLSVLPDRQFAPNLSLKALGKDRRGKVVEWVEKASFDRIEQTFSVRAQHTPEAAAKKVVVGEHFVLKDLPFYAVVRKTDARARKAFLNEQEERRQEGTLRKAPGDNGPRPLLPLAPQRERRRSDLSESARSPYPDADVAEASFAEALPPTAPPTEETGVESQGLPPCEPSSLALAPMKGPAIRRSRPARDLKSGLIGRLRDRFLETIEVSCSSAQKDHPEGSEMEMAEENSTDPMLVPDEGSPEKVQPVVNNGGPEPREESHPSASSGGSPVDDAACTSASPFSYAELGEMLKRIPPGSAVVVPSAKMFEAAEMPVSGIRGMKKLRLRLERAKASLSAARRASEENAEALKKSRDDNEALRVELAEAKSREESIEARLNEAVDETAQLRVEMRQLRTEVSIEKKIERICRKEELEAEFAAEREELETDYQKQVDEMYFFGYRCCMKKHGIKRDVPSIPPGEENKLRGKPSQ</sequence>
<feature type="transmembrane region" description="Helical" evidence="3">
    <location>
        <begin position="98"/>
        <end position="122"/>
    </location>
</feature>
<protein>
    <submittedName>
        <fullName evidence="4">Uncharacterized protein</fullName>
    </submittedName>
</protein>
<proteinExistence type="predicted"/>
<feature type="compositionally biased region" description="Acidic residues" evidence="2">
    <location>
        <begin position="539"/>
        <end position="548"/>
    </location>
</feature>
<dbReference type="AlphaFoldDB" id="A0A438CLR0"/>
<feature type="compositionally biased region" description="Basic and acidic residues" evidence="2">
    <location>
        <begin position="434"/>
        <end position="444"/>
    </location>
</feature>
<feature type="compositionally biased region" description="Low complexity" evidence="2">
    <location>
        <begin position="464"/>
        <end position="473"/>
    </location>
</feature>
<evidence type="ECO:0000313" key="5">
    <source>
        <dbReference type="Proteomes" id="UP000288805"/>
    </source>
</evidence>
<feature type="region of interest" description="Disordered" evidence="2">
    <location>
        <begin position="464"/>
        <end position="503"/>
    </location>
</feature>
<evidence type="ECO:0000313" key="4">
    <source>
        <dbReference type="EMBL" id="RVW24152.1"/>
    </source>
</evidence>
<keyword evidence="3" id="KW-1133">Transmembrane helix</keyword>
<feature type="region of interest" description="Disordered" evidence="2">
    <location>
        <begin position="403"/>
        <end position="452"/>
    </location>
</feature>